<evidence type="ECO:0000256" key="1">
    <source>
        <dbReference type="ARBA" id="ARBA00004141"/>
    </source>
</evidence>
<evidence type="ECO:0000256" key="6">
    <source>
        <dbReference type="ARBA" id="ARBA00022989"/>
    </source>
</evidence>
<evidence type="ECO:0000256" key="3">
    <source>
        <dbReference type="ARBA" id="ARBA00022448"/>
    </source>
</evidence>
<keyword evidence="10" id="KW-1185">Reference proteome</keyword>
<keyword evidence="3" id="KW-0813">Transport</keyword>
<feature type="transmembrane region" description="Helical" evidence="8">
    <location>
        <begin position="339"/>
        <end position="361"/>
    </location>
</feature>
<evidence type="ECO:0000256" key="7">
    <source>
        <dbReference type="ARBA" id="ARBA00023136"/>
    </source>
</evidence>
<reference evidence="10" key="1">
    <citation type="journal article" date="2019" name="Int. J. Syst. Evol. Microbiol.">
        <title>The Global Catalogue of Microorganisms (GCM) 10K type strain sequencing project: providing services to taxonomists for standard genome sequencing and annotation.</title>
        <authorList>
            <consortium name="The Broad Institute Genomics Platform"/>
            <consortium name="The Broad Institute Genome Sequencing Center for Infectious Disease"/>
            <person name="Wu L."/>
            <person name="Ma J."/>
        </authorList>
    </citation>
    <scope>NUCLEOTIDE SEQUENCE [LARGE SCALE GENOMIC DNA]</scope>
    <source>
        <strain evidence="10">CCM 8749</strain>
    </source>
</reference>
<dbReference type="PANTHER" id="PTHR34975">
    <property type="entry name" value="SPORE GERMINATION PROTEIN A2"/>
    <property type="match status" value="1"/>
</dbReference>
<organism evidence="9 10">
    <name type="scientific">Marinicrinis lubricantis</name>
    <dbReference type="NCBI Taxonomy" id="2086470"/>
    <lineage>
        <taxon>Bacteria</taxon>
        <taxon>Bacillati</taxon>
        <taxon>Bacillota</taxon>
        <taxon>Bacilli</taxon>
        <taxon>Bacillales</taxon>
        <taxon>Paenibacillaceae</taxon>
    </lineage>
</organism>
<feature type="transmembrane region" description="Helical" evidence="8">
    <location>
        <begin position="43"/>
        <end position="64"/>
    </location>
</feature>
<comment type="subcellular location">
    <subcellularLocation>
        <location evidence="1">Membrane</location>
        <topology evidence="1">Multi-pass membrane protein</topology>
    </subcellularLocation>
</comment>
<keyword evidence="5 8" id="KW-0812">Transmembrane</keyword>
<comment type="similarity">
    <text evidence="2">Belongs to the amino acid-polyamine-organocation (APC) superfamily. Spore germination protein (SGP) (TC 2.A.3.9) family.</text>
</comment>
<comment type="caution">
    <text evidence="9">The sequence shown here is derived from an EMBL/GenBank/DDBJ whole genome shotgun (WGS) entry which is preliminary data.</text>
</comment>
<dbReference type="RefSeq" id="WP_379894528.1">
    <property type="nucleotide sequence ID" value="NZ_CBCSCT010000051.1"/>
</dbReference>
<feature type="transmembrane region" description="Helical" evidence="8">
    <location>
        <begin position="123"/>
        <end position="144"/>
    </location>
</feature>
<feature type="transmembrane region" description="Helical" evidence="8">
    <location>
        <begin position="220"/>
        <end position="243"/>
    </location>
</feature>
<proteinExistence type="inferred from homology"/>
<protein>
    <submittedName>
        <fullName evidence="9">Endospore germination permease</fullName>
    </submittedName>
</protein>
<dbReference type="PANTHER" id="PTHR34975:SF2">
    <property type="entry name" value="SPORE GERMINATION PROTEIN A2"/>
    <property type="match status" value="1"/>
</dbReference>
<dbReference type="Pfam" id="PF03845">
    <property type="entry name" value="Spore_permease"/>
    <property type="match status" value="1"/>
</dbReference>
<feature type="transmembrane region" description="Helical" evidence="8">
    <location>
        <begin position="307"/>
        <end position="327"/>
    </location>
</feature>
<dbReference type="InterPro" id="IPR004761">
    <property type="entry name" value="Spore_GerAB"/>
</dbReference>
<keyword evidence="7 8" id="KW-0472">Membrane</keyword>
<feature type="transmembrane region" description="Helical" evidence="8">
    <location>
        <begin position="187"/>
        <end position="208"/>
    </location>
</feature>
<sequence>MNQHQTEHPITALQLGMLVFMLVLGVASLASPSITSAVARQDAWISLLASQLFGLLATWMYAALIKRSQGLNWIPLLRTAFPPWMGTALGMMYVLYNFLLTFTLIYFTSVFLSTYVLPETPIITIQVLLVSALAFGMYLGFYTIARSAQIIFPWVLSLMSILFIFSIPDMKIGNLLPVLDRGVMPVLQGMLTVIGIPNLELFLLLSVTSLVRDQKKIPKMLFRGMIFGNICILIITLLTLLVLGAEQASISVFAGFELARRIHIGEVFQRIEVVVGGFWILSIYFNIAVCYYAVLDNLKDVFKLANYRFMIVPISLLLIIFSLSQYPSFIFYAHFVNNVWYLFHLVIGLLIPFTALLMMHFKVKRKKRSK</sequence>
<dbReference type="NCBIfam" id="TIGR00912">
    <property type="entry name" value="2A0309"/>
    <property type="match status" value="1"/>
</dbReference>
<evidence type="ECO:0000256" key="2">
    <source>
        <dbReference type="ARBA" id="ARBA00007998"/>
    </source>
</evidence>
<feature type="transmembrane region" description="Helical" evidence="8">
    <location>
        <begin position="94"/>
        <end position="117"/>
    </location>
</feature>
<evidence type="ECO:0000313" key="10">
    <source>
        <dbReference type="Proteomes" id="UP001596250"/>
    </source>
</evidence>
<evidence type="ECO:0000256" key="4">
    <source>
        <dbReference type="ARBA" id="ARBA00022544"/>
    </source>
</evidence>
<evidence type="ECO:0000256" key="5">
    <source>
        <dbReference type="ARBA" id="ARBA00022692"/>
    </source>
</evidence>
<feature type="transmembrane region" description="Helical" evidence="8">
    <location>
        <begin position="12"/>
        <end position="31"/>
    </location>
</feature>
<feature type="transmembrane region" description="Helical" evidence="8">
    <location>
        <begin position="273"/>
        <end position="295"/>
    </location>
</feature>
<keyword evidence="4" id="KW-0309">Germination</keyword>
<gene>
    <name evidence="9" type="ORF">ACFPXP_12305</name>
</gene>
<dbReference type="Proteomes" id="UP001596250">
    <property type="component" value="Unassembled WGS sequence"/>
</dbReference>
<keyword evidence="6 8" id="KW-1133">Transmembrane helix</keyword>
<dbReference type="EMBL" id="JBHSQV010000154">
    <property type="protein sequence ID" value="MFC5987188.1"/>
    <property type="molecule type" value="Genomic_DNA"/>
</dbReference>
<evidence type="ECO:0000256" key="8">
    <source>
        <dbReference type="SAM" id="Phobius"/>
    </source>
</evidence>
<name>A0ABW1IQ58_9BACL</name>
<evidence type="ECO:0000313" key="9">
    <source>
        <dbReference type="EMBL" id="MFC5987188.1"/>
    </source>
</evidence>
<accession>A0ABW1IQ58</accession>
<feature type="transmembrane region" description="Helical" evidence="8">
    <location>
        <begin position="151"/>
        <end position="167"/>
    </location>
</feature>